<comment type="caution">
    <text evidence="1">The sequence shown here is derived from an EMBL/GenBank/DDBJ whole genome shotgun (WGS) entry which is preliminary data.</text>
</comment>
<reference evidence="1 2" key="1">
    <citation type="submission" date="2022-06" db="EMBL/GenBank/DDBJ databases">
        <title>Sequencing the genomes of 1000 actinobacteria strains.</title>
        <authorList>
            <person name="Klenk H.-P."/>
        </authorList>
    </citation>
    <scope>NUCLEOTIDE SEQUENCE [LARGE SCALE GENOMIC DNA]</scope>
    <source>
        <strain evidence="1 2">DSM 44170</strain>
    </source>
</reference>
<gene>
    <name evidence="1" type="ORF">HD595_008812</name>
</gene>
<keyword evidence="2" id="KW-1185">Reference proteome</keyword>
<dbReference type="RefSeq" id="WP_253780378.1">
    <property type="nucleotide sequence ID" value="NZ_BAAAVE010000033.1"/>
</dbReference>
<accession>A0ABT1KFE8</accession>
<dbReference type="EMBL" id="JAMZEC010000001">
    <property type="protein sequence ID" value="MCP2352690.1"/>
    <property type="molecule type" value="Genomic_DNA"/>
</dbReference>
<protein>
    <submittedName>
        <fullName evidence="1">Uncharacterized protein</fullName>
    </submittedName>
</protein>
<proteinExistence type="predicted"/>
<sequence>MIAVERLWGMTAKEIVAAWRDGRLDPSIRIVSVVGELDDPRSLTYASPKASGWKS</sequence>
<name>A0ABT1KFE8_9ACTN</name>
<organism evidence="1 2">
    <name type="scientific">Nonomuraea roseoviolacea subsp. carminata</name>
    <dbReference type="NCBI Taxonomy" id="160689"/>
    <lineage>
        <taxon>Bacteria</taxon>
        <taxon>Bacillati</taxon>
        <taxon>Actinomycetota</taxon>
        <taxon>Actinomycetes</taxon>
        <taxon>Streptosporangiales</taxon>
        <taxon>Streptosporangiaceae</taxon>
        <taxon>Nonomuraea</taxon>
    </lineage>
</organism>
<evidence type="ECO:0000313" key="2">
    <source>
        <dbReference type="Proteomes" id="UP001320766"/>
    </source>
</evidence>
<evidence type="ECO:0000313" key="1">
    <source>
        <dbReference type="EMBL" id="MCP2352690.1"/>
    </source>
</evidence>
<dbReference type="Proteomes" id="UP001320766">
    <property type="component" value="Unassembled WGS sequence"/>
</dbReference>